<keyword evidence="11 16" id="KW-0067">ATP-binding</keyword>
<organism evidence="17 18">
    <name type="scientific">Pararobbsia alpina</name>
    <dbReference type="NCBI Taxonomy" id="621374"/>
    <lineage>
        <taxon>Bacteria</taxon>
        <taxon>Pseudomonadati</taxon>
        <taxon>Pseudomonadota</taxon>
        <taxon>Betaproteobacteria</taxon>
        <taxon>Burkholderiales</taxon>
        <taxon>Burkholderiaceae</taxon>
        <taxon>Pararobbsia</taxon>
    </lineage>
</organism>
<dbReference type="NCBIfam" id="TIGR00671">
    <property type="entry name" value="baf"/>
    <property type="match status" value="1"/>
</dbReference>
<evidence type="ECO:0000256" key="15">
    <source>
        <dbReference type="ARBA" id="ARBA00040883"/>
    </source>
</evidence>
<dbReference type="Proteomes" id="UP000494115">
    <property type="component" value="Unassembled WGS sequence"/>
</dbReference>
<feature type="binding site" evidence="16">
    <location>
        <begin position="101"/>
        <end position="104"/>
    </location>
    <ligand>
        <name>substrate</name>
    </ligand>
</feature>
<evidence type="ECO:0000256" key="14">
    <source>
        <dbReference type="ARBA" id="ARBA00038036"/>
    </source>
</evidence>
<evidence type="ECO:0000256" key="4">
    <source>
        <dbReference type="ARBA" id="ARBA00005225"/>
    </source>
</evidence>
<protein>
    <recommendedName>
        <fullName evidence="15 16">Type III pantothenate kinase</fullName>
        <ecNumber evidence="6 16">2.7.1.33</ecNumber>
    </recommendedName>
    <alternativeName>
        <fullName evidence="16">PanK-III</fullName>
    </alternativeName>
    <alternativeName>
        <fullName evidence="16">Pantothenic acid kinase</fullName>
    </alternativeName>
</protein>
<evidence type="ECO:0000313" key="17">
    <source>
        <dbReference type="EMBL" id="CAB3788796.1"/>
    </source>
</evidence>
<dbReference type="GO" id="GO:0005524">
    <property type="term" value="F:ATP binding"/>
    <property type="evidence" value="ECO:0007669"/>
    <property type="project" value="UniProtKB-UniRule"/>
</dbReference>
<accession>A0A6S7BEX4</accession>
<feature type="active site" description="Proton acceptor" evidence="16">
    <location>
        <position position="103"/>
    </location>
</feature>
<dbReference type="GO" id="GO:0005737">
    <property type="term" value="C:cytoplasm"/>
    <property type="evidence" value="ECO:0007669"/>
    <property type="project" value="UniProtKB-SubCell"/>
</dbReference>
<dbReference type="UniPathway" id="UPA00241">
    <property type="reaction ID" value="UER00352"/>
</dbReference>
<keyword evidence="12 16" id="KW-0630">Potassium</keyword>
<gene>
    <name evidence="16 17" type="primary">coaX</name>
    <name evidence="17" type="ORF">LMG28138_02681</name>
</gene>
<dbReference type="GO" id="GO:0015937">
    <property type="term" value="P:coenzyme A biosynthetic process"/>
    <property type="evidence" value="ECO:0007669"/>
    <property type="project" value="UniProtKB-UniRule"/>
</dbReference>
<comment type="catalytic activity">
    <reaction evidence="1 16">
        <text>(R)-pantothenate + ATP = (R)-4'-phosphopantothenate + ADP + H(+)</text>
        <dbReference type="Rhea" id="RHEA:16373"/>
        <dbReference type="ChEBI" id="CHEBI:10986"/>
        <dbReference type="ChEBI" id="CHEBI:15378"/>
        <dbReference type="ChEBI" id="CHEBI:29032"/>
        <dbReference type="ChEBI" id="CHEBI:30616"/>
        <dbReference type="ChEBI" id="CHEBI:456216"/>
        <dbReference type="EC" id="2.7.1.33"/>
    </reaction>
</comment>
<comment type="subunit">
    <text evidence="5 16">Homodimer.</text>
</comment>
<comment type="function">
    <text evidence="16">Catalyzes the phosphorylation of pantothenate (Pan), the first step in CoA biosynthesis.</text>
</comment>
<dbReference type="InterPro" id="IPR043129">
    <property type="entry name" value="ATPase_NBD"/>
</dbReference>
<keyword evidence="7 16" id="KW-0963">Cytoplasm</keyword>
<evidence type="ECO:0000256" key="16">
    <source>
        <dbReference type="HAMAP-Rule" id="MF_01274"/>
    </source>
</evidence>
<dbReference type="Gene3D" id="3.30.420.40">
    <property type="match status" value="2"/>
</dbReference>
<evidence type="ECO:0000256" key="1">
    <source>
        <dbReference type="ARBA" id="ARBA00001206"/>
    </source>
</evidence>
<keyword evidence="9 16" id="KW-0547">Nucleotide-binding</keyword>
<dbReference type="SUPFAM" id="SSF53067">
    <property type="entry name" value="Actin-like ATPase domain"/>
    <property type="match status" value="2"/>
</dbReference>
<evidence type="ECO:0000256" key="9">
    <source>
        <dbReference type="ARBA" id="ARBA00022741"/>
    </source>
</evidence>
<dbReference type="AlphaFoldDB" id="A0A6S7BEX4"/>
<evidence type="ECO:0000256" key="5">
    <source>
        <dbReference type="ARBA" id="ARBA00011738"/>
    </source>
</evidence>
<comment type="subcellular location">
    <subcellularLocation>
        <location evidence="3 16">Cytoplasm</location>
    </subcellularLocation>
</comment>
<evidence type="ECO:0000256" key="8">
    <source>
        <dbReference type="ARBA" id="ARBA00022679"/>
    </source>
</evidence>
<keyword evidence="8 16" id="KW-0808">Transferase</keyword>
<evidence type="ECO:0000256" key="13">
    <source>
        <dbReference type="ARBA" id="ARBA00022993"/>
    </source>
</evidence>
<feature type="binding site" evidence="16">
    <location>
        <position position="127"/>
    </location>
    <ligand>
        <name>ATP</name>
        <dbReference type="ChEBI" id="CHEBI:30616"/>
    </ligand>
</feature>
<sequence>MSRALLVDAGNSRVKWALVEGSHTLADGVFVHGEEASERSRLAALPRPAAAWVSNVAGPEAAARIGALIEAVWPGLECRWVRAQAKQAGITNGYAEPSQLGSDRWCGMIGARAAYPGEHLLIATLGTATTVEALHADGRFIGGLIAPGWTLMMQSLGQHTAQLPSLDAVEARQILQGKGETKGKDKAAAEHIGSTFACDTRSSLGEGCRIAQTAFIEHAWHDAAATFGSTARCLLSGGAADAVSTRLRIPFTRHEGLVLAGLAWIAAAPV</sequence>
<comment type="caution">
    <text evidence="16">Lacks conserved residue(s) required for the propagation of feature annotation.</text>
</comment>
<dbReference type="HAMAP" id="MF_01274">
    <property type="entry name" value="Pantothen_kinase_3"/>
    <property type="match status" value="1"/>
</dbReference>
<comment type="cofactor">
    <cofactor evidence="2">
        <name>K(+)</name>
        <dbReference type="ChEBI" id="CHEBI:29103"/>
    </cofactor>
</comment>
<keyword evidence="13 16" id="KW-0173">Coenzyme A biosynthesis</keyword>
<reference evidence="17 18" key="1">
    <citation type="submission" date="2020-04" db="EMBL/GenBank/DDBJ databases">
        <authorList>
            <person name="De Canck E."/>
        </authorList>
    </citation>
    <scope>NUCLEOTIDE SEQUENCE [LARGE SCALE GENOMIC DNA]</scope>
    <source>
        <strain evidence="17 18">LMG 28138</strain>
    </source>
</reference>
<feature type="binding site" evidence="16">
    <location>
        <position position="94"/>
    </location>
    <ligand>
        <name>substrate</name>
    </ligand>
</feature>
<evidence type="ECO:0000256" key="2">
    <source>
        <dbReference type="ARBA" id="ARBA00001958"/>
    </source>
</evidence>
<feature type="binding site" evidence="16">
    <location>
        <begin position="8"/>
        <end position="15"/>
    </location>
    <ligand>
        <name>ATP</name>
        <dbReference type="ChEBI" id="CHEBI:30616"/>
    </ligand>
</feature>
<keyword evidence="10 16" id="KW-0418">Kinase</keyword>
<comment type="similarity">
    <text evidence="14 16">Belongs to the type III pantothenate kinase family.</text>
</comment>
<name>A0A6S7BEX4_9BURK</name>
<comment type="cofactor">
    <cofactor evidence="16">
        <name>NH4(+)</name>
        <dbReference type="ChEBI" id="CHEBI:28938"/>
    </cofactor>
    <cofactor evidence="16">
        <name>K(+)</name>
        <dbReference type="ChEBI" id="CHEBI:29103"/>
    </cofactor>
    <text evidence="16">A monovalent cation. Ammonium or potassium.</text>
</comment>
<dbReference type="RefSeq" id="WP_175105236.1">
    <property type="nucleotide sequence ID" value="NZ_CADIKM010000010.1"/>
</dbReference>
<comment type="pathway">
    <text evidence="4 16">Cofactor biosynthesis; coenzyme A biosynthesis; CoA from (R)-pantothenate: step 1/5.</text>
</comment>
<evidence type="ECO:0000256" key="6">
    <source>
        <dbReference type="ARBA" id="ARBA00012102"/>
    </source>
</evidence>
<evidence type="ECO:0000256" key="10">
    <source>
        <dbReference type="ARBA" id="ARBA00022777"/>
    </source>
</evidence>
<evidence type="ECO:0000256" key="7">
    <source>
        <dbReference type="ARBA" id="ARBA00022490"/>
    </source>
</evidence>
<dbReference type="CDD" id="cd24015">
    <property type="entry name" value="ASKHA_NBD_PanK-III"/>
    <property type="match status" value="1"/>
</dbReference>
<evidence type="ECO:0000313" key="18">
    <source>
        <dbReference type="Proteomes" id="UP000494115"/>
    </source>
</evidence>
<evidence type="ECO:0000256" key="3">
    <source>
        <dbReference type="ARBA" id="ARBA00004496"/>
    </source>
</evidence>
<dbReference type="PANTHER" id="PTHR34265">
    <property type="entry name" value="TYPE III PANTOTHENATE KINASE"/>
    <property type="match status" value="1"/>
</dbReference>
<dbReference type="InterPro" id="IPR004619">
    <property type="entry name" value="Type_III_PanK"/>
</dbReference>
<keyword evidence="18" id="KW-1185">Reference proteome</keyword>
<feature type="binding site" evidence="16">
    <location>
        <position position="200"/>
    </location>
    <ligand>
        <name>substrate</name>
    </ligand>
</feature>
<evidence type="ECO:0000256" key="12">
    <source>
        <dbReference type="ARBA" id="ARBA00022958"/>
    </source>
</evidence>
<dbReference type="EC" id="2.7.1.33" evidence="6 16"/>
<proteinExistence type="inferred from homology"/>
<dbReference type="EMBL" id="CADIKM010000010">
    <property type="protein sequence ID" value="CAB3788796.1"/>
    <property type="molecule type" value="Genomic_DNA"/>
</dbReference>
<dbReference type="PANTHER" id="PTHR34265:SF1">
    <property type="entry name" value="TYPE III PANTOTHENATE KINASE"/>
    <property type="match status" value="1"/>
</dbReference>
<evidence type="ECO:0000256" key="11">
    <source>
        <dbReference type="ARBA" id="ARBA00022840"/>
    </source>
</evidence>
<dbReference type="GO" id="GO:0004594">
    <property type="term" value="F:pantothenate kinase activity"/>
    <property type="evidence" value="ECO:0007669"/>
    <property type="project" value="UniProtKB-UniRule"/>
</dbReference>
<dbReference type="Pfam" id="PF03309">
    <property type="entry name" value="Pan_kinase"/>
    <property type="match status" value="1"/>
</dbReference>